<dbReference type="SFLD" id="SFLDG01100">
    <property type="entry name" value="methyltransferase_(Class_D)"/>
    <property type="match status" value="1"/>
</dbReference>
<dbReference type="Pfam" id="PF04055">
    <property type="entry name" value="Radical_SAM"/>
    <property type="match status" value="1"/>
</dbReference>
<keyword evidence="4" id="KW-0408">Iron</keyword>
<keyword evidence="3" id="KW-0479">Metal-binding</keyword>
<evidence type="ECO:0000256" key="5">
    <source>
        <dbReference type="ARBA" id="ARBA00023014"/>
    </source>
</evidence>
<dbReference type="InterPro" id="IPR007197">
    <property type="entry name" value="rSAM"/>
</dbReference>
<gene>
    <name evidence="7" type="ORF">Cflav_PD4554</name>
</gene>
<dbReference type="OrthoDB" id="7021155at2"/>
<dbReference type="GO" id="GO:0051536">
    <property type="term" value="F:iron-sulfur cluster binding"/>
    <property type="evidence" value="ECO:0007669"/>
    <property type="project" value="UniProtKB-KW"/>
</dbReference>
<evidence type="ECO:0000313" key="8">
    <source>
        <dbReference type="Proteomes" id="UP000003688"/>
    </source>
</evidence>
<dbReference type="GO" id="GO:0046872">
    <property type="term" value="F:metal ion binding"/>
    <property type="evidence" value="ECO:0007669"/>
    <property type="project" value="UniProtKB-KW"/>
</dbReference>
<name>B9XE00_PEDPL</name>
<reference evidence="7 8" key="1">
    <citation type="journal article" date="2011" name="J. Bacteriol.">
        <title>Genome sequence of 'Pedosphaera parvula' Ellin514, an aerobic Verrucomicrobial isolate from pasture soil.</title>
        <authorList>
            <person name="Kant R."/>
            <person name="van Passel M.W."/>
            <person name="Sangwan P."/>
            <person name="Palva A."/>
            <person name="Lucas S."/>
            <person name="Copeland A."/>
            <person name="Lapidus A."/>
            <person name="Glavina Del Rio T."/>
            <person name="Dalin E."/>
            <person name="Tice H."/>
            <person name="Bruce D."/>
            <person name="Goodwin L."/>
            <person name="Pitluck S."/>
            <person name="Chertkov O."/>
            <person name="Larimer F.W."/>
            <person name="Land M.L."/>
            <person name="Hauser L."/>
            <person name="Brettin T.S."/>
            <person name="Detter J.C."/>
            <person name="Han S."/>
            <person name="de Vos W.M."/>
            <person name="Janssen P.H."/>
            <person name="Smidt H."/>
        </authorList>
    </citation>
    <scope>NUCLEOTIDE SEQUENCE [LARGE SCALE GENOMIC DNA]</scope>
    <source>
        <strain evidence="7 8">Ellin514</strain>
    </source>
</reference>
<dbReference type="SFLD" id="SFLDG01067">
    <property type="entry name" value="SPASM/twitch_domain_containing"/>
    <property type="match status" value="1"/>
</dbReference>
<dbReference type="Gene3D" id="3.20.20.70">
    <property type="entry name" value="Aldolase class I"/>
    <property type="match status" value="1"/>
</dbReference>
<feature type="domain" description="Radical SAM core" evidence="6">
    <location>
        <begin position="98"/>
        <end position="323"/>
    </location>
</feature>
<dbReference type="CDD" id="cd01335">
    <property type="entry name" value="Radical_SAM"/>
    <property type="match status" value="1"/>
</dbReference>
<dbReference type="PANTHER" id="PTHR43306">
    <property type="entry name" value="7,8-DIHYDRO-6-HYDROXYMETHYLPTERIN DIMETHYLTRANSFERASE"/>
    <property type="match status" value="1"/>
</dbReference>
<dbReference type="EMBL" id="ABOX02000007">
    <property type="protein sequence ID" value="EEF61891.1"/>
    <property type="molecule type" value="Genomic_DNA"/>
</dbReference>
<comment type="caution">
    <text evidence="7">The sequence shown here is derived from an EMBL/GenBank/DDBJ whole genome shotgun (WGS) entry which is preliminary data.</text>
</comment>
<evidence type="ECO:0000256" key="2">
    <source>
        <dbReference type="ARBA" id="ARBA00022691"/>
    </source>
</evidence>
<dbReference type="SFLD" id="SFLDS00029">
    <property type="entry name" value="Radical_SAM"/>
    <property type="match status" value="1"/>
</dbReference>
<organism evidence="7 8">
    <name type="scientific">Pedosphaera parvula (strain Ellin514)</name>
    <dbReference type="NCBI Taxonomy" id="320771"/>
    <lineage>
        <taxon>Bacteria</taxon>
        <taxon>Pseudomonadati</taxon>
        <taxon>Verrucomicrobiota</taxon>
        <taxon>Pedosphaerae</taxon>
        <taxon>Pedosphaerales</taxon>
        <taxon>Pedosphaeraceae</taxon>
        <taxon>Pedosphaera</taxon>
    </lineage>
</organism>
<accession>B9XE00</accession>
<evidence type="ECO:0000259" key="6">
    <source>
        <dbReference type="PROSITE" id="PS51918"/>
    </source>
</evidence>
<keyword evidence="8" id="KW-1185">Reference proteome</keyword>
<dbReference type="AlphaFoldDB" id="B9XE00"/>
<comment type="cofactor">
    <cofactor evidence="1">
        <name>[4Fe-4S] cluster</name>
        <dbReference type="ChEBI" id="CHEBI:49883"/>
    </cofactor>
</comment>
<dbReference type="PROSITE" id="PS51918">
    <property type="entry name" value="RADICAL_SAM"/>
    <property type="match status" value="1"/>
</dbReference>
<dbReference type="RefSeq" id="WP_007414048.1">
    <property type="nucleotide sequence ID" value="NZ_ABOX02000007.1"/>
</dbReference>
<dbReference type="GO" id="GO:0003824">
    <property type="term" value="F:catalytic activity"/>
    <property type="evidence" value="ECO:0007669"/>
    <property type="project" value="InterPro"/>
</dbReference>
<protein>
    <submittedName>
        <fullName evidence="7">Radical SAM domain protein</fullName>
    </submittedName>
</protein>
<dbReference type="InterPro" id="IPR058240">
    <property type="entry name" value="rSAM_sf"/>
</dbReference>
<sequence>MNFSLPPLTKQDRDASFLSYTRSICPECKRNIDAHIVLRGDKILMQKRCPQHGFFEVETSSDADYYINSLTYTKPGTMPLQFATKVEHGCPSDCGLCQDHQQHTCSPIIEINDVCDLTCPVCIVRNQQRYAMTFDEFKAAVDAIVAAEGELPILLLSGGEPTLHKQFFEFCDYVLRGPHAGKIKRLLISTHGRKLANNREFAERFKAGGMYASLQFDSLKTGVYPKIRGVELFDMKMKCIEVIKELDILTVLVPTISKGDNSDELGALLEFGLAMNQVSSIVIQPMAHTGNGGDFYHKNPAGHRLTMPEVHQLIEEQTGWFKRKYFHPVPCSHPSCYTATYLFRMNDGRFVPLPEFVNIRQYLDAMANRTVLRTDSALEKMLFDSITNLWSTSKVGDESQIILDSLKSFLKETFNSRNPLAHDQIERIAEARCKAIFIHAFMDAWDLDVTRLKKCCTSYVLPDGRIMPGCSYNNLYRHKDKRFFPLASPVVPEPIRVNGNSISTPDKS</sequence>
<proteinExistence type="predicted"/>
<keyword evidence="5" id="KW-0411">Iron-sulfur</keyword>
<dbReference type="InterPro" id="IPR013785">
    <property type="entry name" value="Aldolase_TIM"/>
</dbReference>
<dbReference type="Proteomes" id="UP000003688">
    <property type="component" value="Unassembled WGS sequence"/>
</dbReference>
<dbReference type="InterPro" id="IPR056488">
    <property type="entry name" value="Zn_ribbon_HMPTM"/>
</dbReference>
<dbReference type="PANTHER" id="PTHR43306:SF1">
    <property type="entry name" value="7,8-DIHYDRO-6-HYDROXYMETHYLPTERIN DIMETHYLTRANSFERASE"/>
    <property type="match status" value="1"/>
</dbReference>
<dbReference type="STRING" id="320771.Cflav_PD4554"/>
<evidence type="ECO:0000256" key="1">
    <source>
        <dbReference type="ARBA" id="ARBA00001966"/>
    </source>
</evidence>
<dbReference type="InterPro" id="IPR034474">
    <property type="entry name" value="Methyltransferase_Class_D"/>
</dbReference>
<dbReference type="SUPFAM" id="SSF102114">
    <property type="entry name" value="Radical SAM enzymes"/>
    <property type="match status" value="1"/>
</dbReference>
<evidence type="ECO:0000256" key="3">
    <source>
        <dbReference type="ARBA" id="ARBA00022723"/>
    </source>
</evidence>
<evidence type="ECO:0000256" key="4">
    <source>
        <dbReference type="ARBA" id="ARBA00023004"/>
    </source>
</evidence>
<dbReference type="Pfam" id="PF23545">
    <property type="entry name" value="Zn_ribbon_HMPTM"/>
    <property type="match status" value="1"/>
</dbReference>
<evidence type="ECO:0000313" key="7">
    <source>
        <dbReference type="EMBL" id="EEF61891.1"/>
    </source>
</evidence>
<keyword evidence="2" id="KW-0949">S-adenosyl-L-methionine</keyword>